<dbReference type="Pfam" id="PF13477">
    <property type="entry name" value="Glyco_trans_4_2"/>
    <property type="match status" value="1"/>
</dbReference>
<reference evidence="4" key="1">
    <citation type="journal article" date="2016" name="Microb. Cell Fact.">
        <title>Efficient fermentative production of polymer-grade D-lactate by an engineered alkaliphilic Bacillus sp. strain under non-sterile conditions.</title>
        <authorList>
            <person name="Assavasirijinda N."/>
            <person name="Ge D."/>
            <person name="Yu B."/>
            <person name="Xue Y."/>
            <person name="Ma Y."/>
        </authorList>
    </citation>
    <scope>NUCLEOTIDE SEQUENCE</scope>
    <source>
        <strain evidence="4">N16-5</strain>
    </source>
</reference>
<name>A0A109PTH1_9BACI</name>
<dbReference type="InterPro" id="IPR028098">
    <property type="entry name" value="Glyco_trans_4-like_N"/>
</dbReference>
<dbReference type="InterPro" id="IPR001296">
    <property type="entry name" value="Glyco_trans_1"/>
</dbReference>
<dbReference type="AlphaFoldDB" id="A0A109PTH1"/>
<feature type="domain" description="Glycosyltransferase subfamily 4-like N-terminal" evidence="3">
    <location>
        <begin position="5"/>
        <end position="148"/>
    </location>
</feature>
<protein>
    <submittedName>
        <fullName evidence="4">Glycosyl transferase group 1</fullName>
        <ecNumber evidence="4">2.4.1.5</ecNumber>
    </submittedName>
</protein>
<dbReference type="EMBL" id="KT946600">
    <property type="protein sequence ID" value="AMA19990.1"/>
    <property type="molecule type" value="Genomic_DNA"/>
</dbReference>
<evidence type="ECO:0000259" key="2">
    <source>
        <dbReference type="Pfam" id="PF00534"/>
    </source>
</evidence>
<organism evidence="4">
    <name type="scientific">Bacillus sp. N16-5</name>
    <dbReference type="NCBI Taxonomy" id="122631"/>
    <lineage>
        <taxon>Bacteria</taxon>
        <taxon>Bacillati</taxon>
        <taxon>Bacillota</taxon>
        <taxon>Bacilli</taxon>
        <taxon>Bacillales</taxon>
        <taxon>Bacillaceae</taxon>
        <taxon>Bacillus</taxon>
    </lineage>
</organism>
<dbReference type="EC" id="2.4.1.5" evidence="4"/>
<dbReference type="PANTHER" id="PTHR12526:SF630">
    <property type="entry name" value="GLYCOSYLTRANSFERASE"/>
    <property type="match status" value="1"/>
</dbReference>
<dbReference type="SUPFAM" id="SSF53756">
    <property type="entry name" value="UDP-Glycosyltransferase/glycogen phosphorylase"/>
    <property type="match status" value="1"/>
</dbReference>
<dbReference type="CDD" id="cd03808">
    <property type="entry name" value="GT4_CapM-like"/>
    <property type="match status" value="1"/>
</dbReference>
<proteinExistence type="inferred from homology"/>
<gene>
    <name evidence="4" type="primary">epsD</name>
</gene>
<accession>A0A109PTH1</accession>
<dbReference type="PANTHER" id="PTHR12526">
    <property type="entry name" value="GLYCOSYLTRANSFERASE"/>
    <property type="match status" value="1"/>
</dbReference>
<evidence type="ECO:0000259" key="3">
    <source>
        <dbReference type="Pfam" id="PF13477"/>
    </source>
</evidence>
<comment type="similarity">
    <text evidence="1">Belongs to the glycosyltransferase group 1 family. Glycosyltransferase 4 subfamily.</text>
</comment>
<dbReference type="Gene3D" id="3.40.50.2000">
    <property type="entry name" value="Glycogen Phosphorylase B"/>
    <property type="match status" value="2"/>
</dbReference>
<evidence type="ECO:0000256" key="1">
    <source>
        <dbReference type="ARBA" id="ARBA00009481"/>
    </source>
</evidence>
<keyword evidence="4" id="KW-0808">Transferase</keyword>
<feature type="domain" description="Glycosyl transferase family 1" evidence="2">
    <location>
        <begin position="186"/>
        <end position="351"/>
    </location>
</feature>
<sequence length="385" mass="43855">MQSNKILLCATVDYHFKAFHLPFMKWLKEQGWEVHVAAAGQQTLAYADKKFDIPIQRSPFKKENLQAYKQLKRIIRKEQYSIIHSHTPMGGVIARLAGRWARVNLNTKVMYTAHGFHFCKGAPAKNWLLYYPIERALSFFTDTLITINNEDYKRASTHRFSCKEIAHVHGVGVDTHIFKPVGERVKKKKKVELGFDENDFLLVYAAEFNRNKNQQLLIRMMASLSSRAPKVKLLLAGPGDMTSCKELATRLGVQHHISFMGLRDDIKEIIPACDMAVGSSLREGLPVNIMEAMACGLPVIATKNRGHSELITSGENGWILKEPVPELFAEKVILLTKNEEMRQRLGKAGREIILSTYSLNIVLEELTHIYKKYMDEEGVSEWAVQ</sequence>
<dbReference type="Pfam" id="PF00534">
    <property type="entry name" value="Glycos_transf_1"/>
    <property type="match status" value="1"/>
</dbReference>
<keyword evidence="4" id="KW-0328">Glycosyltransferase</keyword>
<dbReference type="GO" id="GO:0047849">
    <property type="term" value="F:dextransucrase activity"/>
    <property type="evidence" value="ECO:0007669"/>
    <property type="project" value="UniProtKB-EC"/>
</dbReference>
<evidence type="ECO:0000313" key="4">
    <source>
        <dbReference type="EMBL" id="AMA19990.1"/>
    </source>
</evidence>